<evidence type="ECO:0000256" key="1">
    <source>
        <dbReference type="ARBA" id="ARBA00009477"/>
    </source>
</evidence>
<feature type="compositionally biased region" description="Acidic residues" evidence="3">
    <location>
        <begin position="344"/>
        <end position="353"/>
    </location>
</feature>
<feature type="compositionally biased region" description="Low complexity" evidence="3">
    <location>
        <begin position="332"/>
        <end position="343"/>
    </location>
</feature>
<proteinExistence type="inferred from homology"/>
<dbReference type="Gene3D" id="1.10.287.470">
    <property type="entry name" value="Helix hairpin bin"/>
    <property type="match status" value="1"/>
</dbReference>
<comment type="similarity">
    <text evidence="1">Belongs to the membrane fusion protein (MFP) (TC 8.A.1) family.</text>
</comment>
<protein>
    <submittedName>
        <fullName evidence="7">Efflux transporter periplasmic adaptor subunit</fullName>
    </submittedName>
</protein>
<dbReference type="Gene3D" id="2.40.50.100">
    <property type="match status" value="1"/>
</dbReference>
<sequence length="353" mass="39568">MPGVKLRFSMTLLTATALLLSAYASMALAQDDRRVLVVTESLSFEQQVQRVDAVGSARALRSVTLYPAVADRVTEVNIVPGQWVTQDSVLLRLDNRRQRVALDRARIQLEDAQRTVDRLQSSLERRAIAQSELDDATTLRDLAQIAFDEAETEYEDRIVRAPFDGVVGITDIQVGDRINEQTAITTIDDSRQLYIDFRAPESALALIQHQGLLQVTPWQQAGESIAAQVVEVDSRFDIANRTIRVRAIMNNDNQRFRPGSSFRVSLQLNGEYFASIPEAALMWGPTSAYVWTVEDQRANRVDVQIKQRLRGRVLIDGDLEPGQTIITEGVQSVRQGQQVRPESESYEPSESAE</sequence>
<feature type="domain" description="CusB-like beta-barrel" evidence="5">
    <location>
        <begin position="195"/>
        <end position="267"/>
    </location>
</feature>
<evidence type="ECO:0000313" key="7">
    <source>
        <dbReference type="EMBL" id="RUO28701.1"/>
    </source>
</evidence>
<feature type="chain" id="PRO_5045384663" evidence="4">
    <location>
        <begin position="30"/>
        <end position="353"/>
    </location>
</feature>
<keyword evidence="2" id="KW-0175">Coiled coil</keyword>
<dbReference type="PANTHER" id="PTHR30469">
    <property type="entry name" value="MULTIDRUG RESISTANCE PROTEIN MDTA"/>
    <property type="match status" value="1"/>
</dbReference>
<organism evidence="7 8">
    <name type="scientific">Aliidiomarina maris</name>
    <dbReference type="NCBI Taxonomy" id="531312"/>
    <lineage>
        <taxon>Bacteria</taxon>
        <taxon>Pseudomonadati</taxon>
        <taxon>Pseudomonadota</taxon>
        <taxon>Gammaproteobacteria</taxon>
        <taxon>Alteromonadales</taxon>
        <taxon>Idiomarinaceae</taxon>
        <taxon>Aliidiomarina</taxon>
    </lineage>
</organism>
<dbReference type="Pfam" id="PF25954">
    <property type="entry name" value="Beta-barrel_RND_2"/>
    <property type="match status" value="1"/>
</dbReference>
<dbReference type="Gene3D" id="2.40.420.20">
    <property type="match status" value="1"/>
</dbReference>
<keyword evidence="8" id="KW-1185">Reference proteome</keyword>
<comment type="caution">
    <text evidence="7">The sequence shown here is derived from an EMBL/GenBank/DDBJ whole genome shotgun (WGS) entry which is preliminary data.</text>
</comment>
<evidence type="ECO:0000256" key="4">
    <source>
        <dbReference type="SAM" id="SignalP"/>
    </source>
</evidence>
<dbReference type="InterPro" id="IPR058792">
    <property type="entry name" value="Beta-barrel_RND_2"/>
</dbReference>
<dbReference type="Gene3D" id="2.40.30.170">
    <property type="match status" value="1"/>
</dbReference>
<evidence type="ECO:0000259" key="6">
    <source>
        <dbReference type="Pfam" id="PF25967"/>
    </source>
</evidence>
<gene>
    <name evidence="7" type="ORF">CWE07_00885</name>
</gene>
<feature type="coiled-coil region" evidence="2">
    <location>
        <begin position="95"/>
        <end position="122"/>
    </location>
</feature>
<accession>A0ABY0BX36</accession>
<evidence type="ECO:0000256" key="2">
    <source>
        <dbReference type="SAM" id="Coils"/>
    </source>
</evidence>
<dbReference type="SUPFAM" id="SSF111369">
    <property type="entry name" value="HlyD-like secretion proteins"/>
    <property type="match status" value="1"/>
</dbReference>
<dbReference type="InterPro" id="IPR058627">
    <property type="entry name" value="MdtA-like_C"/>
</dbReference>
<dbReference type="Pfam" id="PF25967">
    <property type="entry name" value="RND-MFP_C"/>
    <property type="match status" value="1"/>
</dbReference>
<dbReference type="EMBL" id="PIPK01000001">
    <property type="protein sequence ID" value="RUO28701.1"/>
    <property type="molecule type" value="Genomic_DNA"/>
</dbReference>
<feature type="region of interest" description="Disordered" evidence="3">
    <location>
        <begin position="332"/>
        <end position="353"/>
    </location>
</feature>
<dbReference type="InterPro" id="IPR006143">
    <property type="entry name" value="RND_pump_MFP"/>
</dbReference>
<keyword evidence="4" id="KW-0732">Signal</keyword>
<dbReference type="NCBIfam" id="TIGR01730">
    <property type="entry name" value="RND_mfp"/>
    <property type="match status" value="1"/>
</dbReference>
<dbReference type="Proteomes" id="UP000287865">
    <property type="component" value="Unassembled WGS sequence"/>
</dbReference>
<name>A0ABY0BX36_9GAMM</name>
<feature type="domain" description="Multidrug resistance protein MdtA-like C-terminal permuted SH3" evidence="6">
    <location>
        <begin position="276"/>
        <end position="331"/>
    </location>
</feature>
<dbReference type="PANTHER" id="PTHR30469:SF11">
    <property type="entry name" value="BLL4320 PROTEIN"/>
    <property type="match status" value="1"/>
</dbReference>
<feature type="signal peptide" evidence="4">
    <location>
        <begin position="1"/>
        <end position="29"/>
    </location>
</feature>
<evidence type="ECO:0000259" key="5">
    <source>
        <dbReference type="Pfam" id="PF25954"/>
    </source>
</evidence>
<evidence type="ECO:0000313" key="8">
    <source>
        <dbReference type="Proteomes" id="UP000287865"/>
    </source>
</evidence>
<reference evidence="7 8" key="1">
    <citation type="journal article" date="2018" name="Front. Microbiol.">
        <title>Genome-Based Analysis Reveals the Taxonomy and Diversity of the Family Idiomarinaceae.</title>
        <authorList>
            <person name="Liu Y."/>
            <person name="Lai Q."/>
            <person name="Shao Z."/>
        </authorList>
    </citation>
    <scope>NUCLEOTIDE SEQUENCE [LARGE SCALE GENOMIC DNA]</scope>
    <source>
        <strain evidence="7 8">CF12-14</strain>
    </source>
</reference>
<evidence type="ECO:0000256" key="3">
    <source>
        <dbReference type="SAM" id="MobiDB-lite"/>
    </source>
</evidence>